<keyword evidence="3 8" id="KW-0812">Transmembrane</keyword>
<dbReference type="InterPro" id="IPR003689">
    <property type="entry name" value="ZIP"/>
</dbReference>
<feature type="transmembrane region" description="Helical" evidence="8">
    <location>
        <begin position="246"/>
        <end position="268"/>
    </location>
</feature>
<name>A0A7D9D0I4_DEKBR</name>
<evidence type="ECO:0000313" key="10">
    <source>
        <dbReference type="EMBL" id="VUG20254.1"/>
    </source>
</evidence>
<evidence type="ECO:0000256" key="9">
    <source>
        <dbReference type="SAM" id="SignalP"/>
    </source>
</evidence>
<dbReference type="PANTHER" id="PTHR16133:SF0">
    <property type="entry name" value="ZINC_IRON REGULATED TRANSPORTER-RELATED PROTEIN 102B, ISOFORM E"/>
    <property type="match status" value="1"/>
</dbReference>
<protein>
    <submittedName>
        <fullName evidence="10">DEBR0S6_11474g1_1</fullName>
    </submittedName>
</protein>
<evidence type="ECO:0000256" key="8">
    <source>
        <dbReference type="SAM" id="Phobius"/>
    </source>
</evidence>
<sequence>MGPFLTICAYSLAMAISSFVAGIPPLLFELPPEKMEHLSTLSMGILVSAAQVLIIPEGIKHSPEGSPIGLFLIAGFITLFTIDRLSDIARSSKRNSNGYSKMNYNIEGGQGSPIDPNLEIDSLSERGISDSHGASSNGNTDDDSRITTSGADLDSIMTDGAQPSTAATEEEDYSTRQILESSGTDTLKGMWNLKSRTSLRKLLFKGFVSAFQNTDTLGLLIHCITDGIALASSLMASNESPTVQSIFVIVAIFLHKLPTAFALVALLIRDGLPRIFVLCHLLCFSLAAPLGALITYMVIVLFVDESLEGLSGLLLTFSGGSFLYVGFHALQKMTYSEPEAGTGIMVPKSRKRMFIDYFVCLCGMLLPVFVAFLQED</sequence>
<feature type="transmembrane region" description="Helical" evidence="8">
    <location>
        <begin position="275"/>
        <end position="303"/>
    </location>
</feature>
<dbReference type="GO" id="GO:0006829">
    <property type="term" value="P:zinc ion transport"/>
    <property type="evidence" value="ECO:0007669"/>
    <property type="project" value="InterPro"/>
</dbReference>
<dbReference type="EMBL" id="CABFWN010000006">
    <property type="protein sequence ID" value="VUG20254.1"/>
    <property type="molecule type" value="Genomic_DNA"/>
</dbReference>
<dbReference type="InterPro" id="IPR045891">
    <property type="entry name" value="ZIP9"/>
</dbReference>
<evidence type="ECO:0000256" key="7">
    <source>
        <dbReference type="SAM" id="MobiDB-lite"/>
    </source>
</evidence>
<evidence type="ECO:0000256" key="6">
    <source>
        <dbReference type="ARBA" id="ARBA00023136"/>
    </source>
</evidence>
<evidence type="ECO:0000256" key="3">
    <source>
        <dbReference type="ARBA" id="ARBA00022692"/>
    </source>
</evidence>
<feature type="transmembrane region" description="Helical" evidence="8">
    <location>
        <begin position="354"/>
        <end position="373"/>
    </location>
</feature>
<keyword evidence="5" id="KW-0333">Golgi apparatus</keyword>
<dbReference type="GO" id="GO:0000139">
    <property type="term" value="C:Golgi membrane"/>
    <property type="evidence" value="ECO:0007669"/>
    <property type="project" value="UniProtKB-SubCell"/>
</dbReference>
<evidence type="ECO:0000256" key="5">
    <source>
        <dbReference type="ARBA" id="ARBA00023034"/>
    </source>
</evidence>
<dbReference type="GO" id="GO:0046873">
    <property type="term" value="F:metal ion transmembrane transporter activity"/>
    <property type="evidence" value="ECO:0007669"/>
    <property type="project" value="InterPro"/>
</dbReference>
<feature type="transmembrane region" description="Helical" evidence="8">
    <location>
        <begin position="68"/>
        <end position="86"/>
    </location>
</feature>
<dbReference type="Pfam" id="PF02535">
    <property type="entry name" value="Zip"/>
    <property type="match status" value="1"/>
</dbReference>
<proteinExistence type="predicted"/>
<feature type="signal peptide" evidence="9">
    <location>
        <begin position="1"/>
        <end position="22"/>
    </location>
</feature>
<dbReference type="Proteomes" id="UP000478008">
    <property type="component" value="Unassembled WGS sequence"/>
</dbReference>
<keyword evidence="4 8" id="KW-1133">Transmembrane helix</keyword>
<dbReference type="PANTHER" id="PTHR16133">
    <property type="entry name" value="SOLUTE CARRIER FAMILY 39 ZINC TRANSPORTER , MEMBER 9-RELATED"/>
    <property type="match status" value="1"/>
</dbReference>
<gene>
    <name evidence="10" type="ORF">DEBR0S6_11474G</name>
</gene>
<reference evidence="10 11" key="1">
    <citation type="submission" date="2019-07" db="EMBL/GenBank/DDBJ databases">
        <authorList>
            <person name="Friedrich A."/>
            <person name="Schacherer J."/>
        </authorList>
    </citation>
    <scope>NUCLEOTIDE SEQUENCE [LARGE SCALE GENOMIC DNA]</scope>
</reference>
<dbReference type="AlphaFoldDB" id="A0A7D9D0I4"/>
<accession>A0A7D9D0I4</accession>
<evidence type="ECO:0000256" key="4">
    <source>
        <dbReference type="ARBA" id="ARBA00022989"/>
    </source>
</evidence>
<evidence type="ECO:0000313" key="11">
    <source>
        <dbReference type="Proteomes" id="UP000478008"/>
    </source>
</evidence>
<evidence type="ECO:0000256" key="1">
    <source>
        <dbReference type="ARBA" id="ARBA00004127"/>
    </source>
</evidence>
<evidence type="ECO:0000256" key="2">
    <source>
        <dbReference type="ARBA" id="ARBA00004394"/>
    </source>
</evidence>
<feature type="transmembrane region" description="Helical" evidence="8">
    <location>
        <begin position="309"/>
        <end position="327"/>
    </location>
</feature>
<keyword evidence="11" id="KW-1185">Reference proteome</keyword>
<organism evidence="10 11">
    <name type="scientific">Dekkera bruxellensis</name>
    <name type="common">Brettanomyces custersii</name>
    <dbReference type="NCBI Taxonomy" id="5007"/>
    <lineage>
        <taxon>Eukaryota</taxon>
        <taxon>Fungi</taxon>
        <taxon>Dikarya</taxon>
        <taxon>Ascomycota</taxon>
        <taxon>Saccharomycotina</taxon>
        <taxon>Pichiomycetes</taxon>
        <taxon>Pichiales</taxon>
        <taxon>Pichiaceae</taxon>
        <taxon>Brettanomyces</taxon>
    </lineage>
</organism>
<keyword evidence="6 8" id="KW-0472">Membrane</keyword>
<feature type="region of interest" description="Disordered" evidence="7">
    <location>
        <begin position="99"/>
        <end position="173"/>
    </location>
</feature>
<keyword evidence="9" id="KW-0732">Signal</keyword>
<comment type="subcellular location">
    <subcellularLocation>
        <location evidence="1">Endomembrane system</location>
        <topology evidence="1">Multi-pass membrane protein</topology>
    </subcellularLocation>
    <subcellularLocation>
        <location evidence="2">Golgi apparatus membrane</location>
    </subcellularLocation>
</comment>
<feature type="transmembrane region" description="Helical" evidence="8">
    <location>
        <begin position="38"/>
        <end position="56"/>
    </location>
</feature>
<feature type="chain" id="PRO_5041140092" evidence="9">
    <location>
        <begin position="23"/>
        <end position="376"/>
    </location>
</feature>